<keyword evidence="8" id="KW-1185">Reference proteome</keyword>
<dbReference type="GO" id="GO:0005886">
    <property type="term" value="C:plasma membrane"/>
    <property type="evidence" value="ECO:0007669"/>
    <property type="project" value="UniProtKB-SubCell"/>
</dbReference>
<dbReference type="PATRIC" id="fig|1225564.3.peg.2877"/>
<feature type="transmembrane region" description="Helical" evidence="6">
    <location>
        <begin position="73"/>
        <end position="91"/>
    </location>
</feature>
<proteinExistence type="predicted"/>
<evidence type="ECO:0000256" key="2">
    <source>
        <dbReference type="ARBA" id="ARBA00022475"/>
    </source>
</evidence>
<dbReference type="EMBL" id="LCYG01000023">
    <property type="protein sequence ID" value="KLK93091.1"/>
    <property type="molecule type" value="Genomic_DNA"/>
</dbReference>
<feature type="transmembrane region" description="Helical" evidence="6">
    <location>
        <begin position="135"/>
        <end position="152"/>
    </location>
</feature>
<sequence>MGTGRAPKAMGRALRETREAWPGLSTYERFEQVVSLVLTSLIGLVIAAAVIHLSFRILMLVLSGLLDPTETGVFQAVFGMIFTVLIALEFNHSIISVLHRKESIVQVRTVVLIALLALVRKFIILDASKTDPLTIVGLAAAILALGSVHWLVRDQDRKDATKQDQPRGTAD</sequence>
<comment type="caution">
    <text evidence="7">The sequence shown here is derived from an EMBL/GenBank/DDBJ whole genome shotgun (WGS) entry which is preliminary data.</text>
</comment>
<feature type="transmembrane region" description="Helical" evidence="6">
    <location>
        <begin position="33"/>
        <end position="53"/>
    </location>
</feature>
<evidence type="ECO:0000256" key="6">
    <source>
        <dbReference type="SAM" id="Phobius"/>
    </source>
</evidence>
<protein>
    <submittedName>
        <fullName evidence="7">Diguanylate cyclase</fullName>
    </submittedName>
</protein>
<keyword evidence="4 6" id="KW-1133">Transmembrane helix</keyword>
<dbReference type="InterPro" id="IPR020948">
    <property type="entry name" value="P_starv_induced_PsiE-like"/>
</dbReference>
<name>A0A0H1RDX4_9HYPH</name>
<accession>A0A0H1RDX4</accession>
<keyword evidence="3 6" id="KW-0812">Transmembrane</keyword>
<dbReference type="RefSeq" id="WP_047189066.1">
    <property type="nucleotide sequence ID" value="NZ_LCYG01000023.1"/>
</dbReference>
<evidence type="ECO:0000256" key="4">
    <source>
        <dbReference type="ARBA" id="ARBA00022989"/>
    </source>
</evidence>
<evidence type="ECO:0000313" key="8">
    <source>
        <dbReference type="Proteomes" id="UP000035489"/>
    </source>
</evidence>
<evidence type="ECO:0000256" key="1">
    <source>
        <dbReference type="ARBA" id="ARBA00004651"/>
    </source>
</evidence>
<feature type="transmembrane region" description="Helical" evidence="6">
    <location>
        <begin position="103"/>
        <end position="123"/>
    </location>
</feature>
<keyword evidence="5 6" id="KW-0472">Membrane</keyword>
<dbReference type="OrthoDB" id="598027at2"/>
<gene>
    <name evidence="7" type="ORF">AA309_11030</name>
</gene>
<dbReference type="STRING" id="1225564.AA309_11030"/>
<evidence type="ECO:0000256" key="3">
    <source>
        <dbReference type="ARBA" id="ARBA00022692"/>
    </source>
</evidence>
<keyword evidence="2" id="KW-1003">Cell membrane</keyword>
<comment type="subcellular location">
    <subcellularLocation>
        <location evidence="1">Cell membrane</location>
        <topology evidence="1">Multi-pass membrane protein</topology>
    </subcellularLocation>
</comment>
<dbReference type="Proteomes" id="UP000035489">
    <property type="component" value="Unassembled WGS sequence"/>
</dbReference>
<dbReference type="Pfam" id="PF06146">
    <property type="entry name" value="PsiE"/>
    <property type="match status" value="1"/>
</dbReference>
<dbReference type="AlphaFoldDB" id="A0A0H1RDX4"/>
<evidence type="ECO:0000256" key="5">
    <source>
        <dbReference type="ARBA" id="ARBA00023136"/>
    </source>
</evidence>
<evidence type="ECO:0000313" key="7">
    <source>
        <dbReference type="EMBL" id="KLK93091.1"/>
    </source>
</evidence>
<reference evidence="7 8" key="1">
    <citation type="submission" date="2015-05" db="EMBL/GenBank/DDBJ databases">
        <title>Draft genome sequence of Microvirga vignae strain BR3299, a novel nitrogen fixing bacteria isolated from Brazil semi-aired region.</title>
        <authorList>
            <person name="Zilli J.E."/>
            <person name="Passos S.R."/>
            <person name="Leite J."/>
            <person name="Baldani J.I."/>
            <person name="Xavier G.R."/>
            <person name="Rumjaneck N.G."/>
            <person name="Simoes-Araujo J.L."/>
        </authorList>
    </citation>
    <scope>NUCLEOTIDE SEQUENCE [LARGE SCALE GENOMIC DNA]</scope>
    <source>
        <strain evidence="7 8">BR3299</strain>
    </source>
</reference>
<organism evidence="7 8">
    <name type="scientific">Microvirga vignae</name>
    <dbReference type="NCBI Taxonomy" id="1225564"/>
    <lineage>
        <taxon>Bacteria</taxon>
        <taxon>Pseudomonadati</taxon>
        <taxon>Pseudomonadota</taxon>
        <taxon>Alphaproteobacteria</taxon>
        <taxon>Hyphomicrobiales</taxon>
        <taxon>Methylobacteriaceae</taxon>
        <taxon>Microvirga</taxon>
    </lineage>
</organism>